<protein>
    <submittedName>
        <fullName evidence="1">Virulence RhuM family protein</fullName>
    </submittedName>
</protein>
<keyword evidence="2" id="KW-1185">Reference proteome</keyword>
<evidence type="ECO:0000313" key="2">
    <source>
        <dbReference type="Proteomes" id="UP000659047"/>
    </source>
</evidence>
<proteinExistence type="predicted"/>
<organism evidence="1 2">
    <name type="scientific">Tenebrionibacter intestinalis</name>
    <dbReference type="NCBI Taxonomy" id="2799638"/>
    <lineage>
        <taxon>Bacteria</taxon>
        <taxon>Pseudomonadati</taxon>
        <taxon>Pseudomonadota</taxon>
        <taxon>Gammaproteobacteria</taxon>
        <taxon>Enterobacterales</taxon>
        <taxon>Enterobacteriaceae</taxon>
        <taxon>Tenebrionibacter/Tenebrionicola group</taxon>
        <taxon>Tenebrionibacter</taxon>
    </lineage>
</organism>
<accession>A0A8K0V6H2</accession>
<sequence length="85" mass="9230">MRNRLQLACSGYITAELIQNRADASKLHRGLARYKGEEVGVCNVGTAKTALTDGVSELNGMGDLRLDFSGDKTRRVSRTFARLAG</sequence>
<dbReference type="AlphaFoldDB" id="A0A8K0V6H2"/>
<dbReference type="EMBL" id="JAEPBH010000014">
    <property type="protein sequence ID" value="MBK4715077.1"/>
    <property type="molecule type" value="Genomic_DNA"/>
</dbReference>
<comment type="caution">
    <text evidence="1">The sequence shown here is derived from an EMBL/GenBank/DDBJ whole genome shotgun (WGS) entry which is preliminary data.</text>
</comment>
<evidence type="ECO:0000313" key="1">
    <source>
        <dbReference type="EMBL" id="MBK4715077.1"/>
    </source>
</evidence>
<gene>
    <name evidence="1" type="ORF">JJB97_06990</name>
</gene>
<dbReference type="Proteomes" id="UP000659047">
    <property type="component" value="Unassembled WGS sequence"/>
</dbReference>
<name>A0A8K0V6H2_9ENTR</name>
<reference evidence="1" key="1">
    <citation type="submission" date="2021-01" db="EMBL/GenBank/DDBJ databases">
        <title>Intestinitalea alba gen. nov., sp. nov., a novel genus of the family Enterobacteriaceae, isolated from the gut of the plastic-eating mealworm Tenebrio molitor L.</title>
        <authorList>
            <person name="Yang Y."/>
        </authorList>
    </citation>
    <scope>NUCLEOTIDE SEQUENCE</scope>
    <source>
        <strain evidence="1">BIT-L3</strain>
    </source>
</reference>